<organism evidence="13 14">
    <name type="scientific">Xenopus laevis</name>
    <name type="common">African clawed frog</name>
    <dbReference type="NCBI Taxonomy" id="8355"/>
    <lineage>
        <taxon>Eukaryota</taxon>
        <taxon>Metazoa</taxon>
        <taxon>Chordata</taxon>
        <taxon>Craniata</taxon>
        <taxon>Vertebrata</taxon>
        <taxon>Euteleostomi</taxon>
        <taxon>Amphibia</taxon>
        <taxon>Batrachia</taxon>
        <taxon>Anura</taxon>
        <taxon>Pipoidea</taxon>
        <taxon>Pipidae</taxon>
        <taxon>Xenopodinae</taxon>
        <taxon>Xenopus</taxon>
        <taxon>Xenopus</taxon>
    </lineage>
</organism>
<dbReference type="PANTHER" id="PTHR11394">
    <property type="entry name" value="TASTE RECEPTOR TYPE 2"/>
    <property type="match status" value="1"/>
</dbReference>
<keyword evidence="6" id="KW-1133">Transmembrane helix</keyword>
<evidence type="ECO:0000256" key="8">
    <source>
        <dbReference type="ARBA" id="ARBA00023136"/>
    </source>
</evidence>
<evidence type="ECO:0000256" key="5">
    <source>
        <dbReference type="ARBA" id="ARBA00022692"/>
    </source>
</evidence>
<dbReference type="CTD" id="121393575"/>
<evidence type="ECO:0000256" key="2">
    <source>
        <dbReference type="ARBA" id="ARBA00007376"/>
    </source>
</evidence>
<gene>
    <name evidence="14" type="primary">LOC121393575</name>
</gene>
<dbReference type="KEGG" id="xla:121393575"/>
<evidence type="ECO:0000256" key="10">
    <source>
        <dbReference type="ARBA" id="ARBA00023224"/>
    </source>
</evidence>
<evidence type="ECO:0000256" key="11">
    <source>
        <dbReference type="RuleBase" id="RU004423"/>
    </source>
</evidence>
<dbReference type="PaxDb" id="8355-A0A1L8GCE4"/>
<evidence type="ECO:0000256" key="12">
    <source>
        <dbReference type="RuleBase" id="RU004424"/>
    </source>
</evidence>
<dbReference type="SUPFAM" id="SSF81321">
    <property type="entry name" value="Family A G protein-coupled receptor-like"/>
    <property type="match status" value="1"/>
</dbReference>
<dbReference type="AlphaFoldDB" id="A0A1L8GCE4"/>
<keyword evidence="9 12" id="KW-0675">Receptor</keyword>
<dbReference type="InterPro" id="IPR007960">
    <property type="entry name" value="TAS2R"/>
</dbReference>
<evidence type="ECO:0000313" key="14">
    <source>
        <dbReference type="RefSeq" id="XP_041418331.1"/>
    </source>
</evidence>
<evidence type="ECO:0000313" key="13">
    <source>
        <dbReference type="Proteomes" id="UP000186698"/>
    </source>
</evidence>
<dbReference type="Proteomes" id="UP000186698">
    <property type="component" value="Chromosome 5L"/>
</dbReference>
<comment type="similarity">
    <text evidence="2 11">Belongs to the G-protein coupled receptor T2R family.</text>
</comment>
<dbReference type="OMA" id="CITYVVE"/>
<dbReference type="OrthoDB" id="8876749at2759"/>
<evidence type="ECO:0000256" key="1">
    <source>
        <dbReference type="ARBA" id="ARBA00004141"/>
    </source>
</evidence>
<dbReference type="GeneID" id="121393575"/>
<keyword evidence="5 12" id="KW-0812">Transmembrane</keyword>
<dbReference type="PANTHER" id="PTHR11394:SF157">
    <property type="entry name" value="TASTE RECEPTOR TYPE 2"/>
    <property type="match status" value="1"/>
</dbReference>
<keyword evidence="7 12" id="KW-0297">G-protein coupled receptor</keyword>
<sequence>MSYLIDDVLPTVFSVAAVLLGLAVNGFIPLVNIKDWLTARKMKLSDRILTVLCSTRFFLQFTFFLELTGISFGLIPLSAYAAYCITYVVELLLDLFSHWLSMWLCCLYYVKITISKHPLILQLKSKIPLITKYAILLFAFISFVTGLIYYMSGDEISCLHGLGNTSTENRTFENLQQLLMTSYVFGQAFPFMIEMLSSMYLLSLLHSHVKHTRINIPNFKAPSMDAHWSLIRYILLLYFLSMCNLIGNLLLWKITLNNTGRSVGYFIIFSYPTFHSITLILCNPKLKREMVKMFFWPRNAVCGFQGDGEFRTETVTQ</sequence>
<dbReference type="GO" id="GO:0004930">
    <property type="term" value="F:G protein-coupled receptor activity"/>
    <property type="evidence" value="ECO:0007669"/>
    <property type="project" value="UniProtKB-KW"/>
</dbReference>
<keyword evidence="13" id="KW-1185">Reference proteome</keyword>
<keyword evidence="8 12" id="KW-0472">Membrane</keyword>
<keyword evidence="10 12" id="KW-0807">Transducer</keyword>
<evidence type="ECO:0000256" key="9">
    <source>
        <dbReference type="ARBA" id="ARBA00023170"/>
    </source>
</evidence>
<keyword evidence="3 12" id="KW-0919">Taste</keyword>
<accession>A0A1L8GCE4</accession>
<dbReference type="GO" id="GO:0016020">
    <property type="term" value="C:membrane"/>
    <property type="evidence" value="ECO:0000318"/>
    <property type="project" value="GO_Central"/>
</dbReference>
<proteinExistence type="inferred from homology"/>
<protein>
    <recommendedName>
        <fullName evidence="12">Taste receptor type 2</fullName>
    </recommendedName>
</protein>
<dbReference type="STRING" id="8355.A0A1L8GCE4"/>
<evidence type="ECO:0000256" key="3">
    <source>
        <dbReference type="ARBA" id="ARBA00022480"/>
    </source>
</evidence>
<evidence type="ECO:0000256" key="7">
    <source>
        <dbReference type="ARBA" id="ARBA00023040"/>
    </source>
</evidence>
<evidence type="ECO:0000256" key="6">
    <source>
        <dbReference type="ARBA" id="ARBA00022989"/>
    </source>
</evidence>
<dbReference type="GO" id="GO:0033038">
    <property type="term" value="F:bitter taste receptor activity"/>
    <property type="evidence" value="ECO:0000318"/>
    <property type="project" value="GO_Central"/>
</dbReference>
<comment type="subcellular location">
    <subcellularLocation>
        <location evidence="1 12">Membrane</location>
        <topology evidence="1 12">Multi-pass membrane protein</topology>
    </subcellularLocation>
</comment>
<dbReference type="RefSeq" id="XP_041418331.1">
    <property type="nucleotide sequence ID" value="XM_041562397.1"/>
</dbReference>
<dbReference type="Pfam" id="PF05296">
    <property type="entry name" value="TAS2R"/>
    <property type="match status" value="1"/>
</dbReference>
<keyword evidence="4 12" id="KW-0716">Sensory transduction</keyword>
<evidence type="ECO:0000256" key="4">
    <source>
        <dbReference type="ARBA" id="ARBA00022606"/>
    </source>
</evidence>
<reference evidence="14" key="1">
    <citation type="submission" date="2025-08" db="UniProtKB">
        <authorList>
            <consortium name="RefSeq"/>
        </authorList>
    </citation>
    <scope>IDENTIFICATION</scope>
    <source>
        <strain evidence="14">J_2021</strain>
        <tissue evidence="14">Erythrocytes</tissue>
    </source>
</reference>
<name>A0A1L8GCE4_XENLA</name>
<dbReference type="GO" id="GO:0001580">
    <property type="term" value="P:detection of chemical stimulus involved in sensory perception of bitter taste"/>
    <property type="evidence" value="ECO:0000318"/>
    <property type="project" value="GO_Central"/>
</dbReference>